<dbReference type="InterPro" id="IPR035439">
    <property type="entry name" value="UPF0145_dom_sf"/>
</dbReference>
<dbReference type="RefSeq" id="WP_348395671.1">
    <property type="nucleotide sequence ID" value="NZ_CP136600.1"/>
</dbReference>
<name>A0ABZ0GMD5_9GAMM</name>
<dbReference type="Proteomes" id="UP001301442">
    <property type="component" value="Chromosome"/>
</dbReference>
<dbReference type="PANTHER" id="PTHR34068:SF2">
    <property type="entry name" value="UPF0145 PROTEIN SCO3412"/>
    <property type="match status" value="1"/>
</dbReference>
<dbReference type="InterPro" id="IPR002765">
    <property type="entry name" value="UPF0145_YbjQ-like"/>
</dbReference>
<proteinExistence type="inferred from homology"/>
<keyword evidence="3" id="KW-1185">Reference proteome</keyword>
<comment type="similarity">
    <text evidence="1">Belongs to the UPF0145 family.</text>
</comment>
<protein>
    <submittedName>
        <fullName evidence="2">Heavy metal-binding domain-containing protein</fullName>
    </submittedName>
</protein>
<evidence type="ECO:0000313" key="3">
    <source>
        <dbReference type="Proteomes" id="UP001301442"/>
    </source>
</evidence>
<accession>A0ABZ0GMD5</accession>
<dbReference type="PANTHER" id="PTHR34068">
    <property type="entry name" value="UPF0145 PROTEIN YBJQ"/>
    <property type="match status" value="1"/>
</dbReference>
<evidence type="ECO:0000256" key="1">
    <source>
        <dbReference type="ARBA" id="ARBA00010751"/>
    </source>
</evidence>
<sequence length="150" mass="16850">MFEIILFVTLLLLGYVFGRMAEKKHFNSIIEREQQYRNILTFSKRFPEGITNHSEGALVEGNVVIANDYFKTILAALKGLVGGRLTAYESLLERARREAILRMKESANNKGMNTIINVKLETSSITKGQNNQVSCVEVYAYGTALNADLN</sequence>
<gene>
    <name evidence="2" type="ORF">RI844_15995</name>
</gene>
<dbReference type="SUPFAM" id="SSF117782">
    <property type="entry name" value="YbjQ-like"/>
    <property type="match status" value="1"/>
</dbReference>
<dbReference type="Gene3D" id="3.30.110.70">
    <property type="entry name" value="Hypothetical protein apc22750. Chain B"/>
    <property type="match status" value="1"/>
</dbReference>
<reference evidence="2 3" key="1">
    <citation type="submission" date="2023-09" db="EMBL/GenBank/DDBJ databases">
        <authorList>
            <person name="Qi X."/>
        </authorList>
    </citation>
    <scope>NUCLEOTIDE SEQUENCE [LARGE SCALE GENOMIC DNA]</scope>
    <source>
        <strain evidence="2 3">S1-1</strain>
    </source>
</reference>
<organism evidence="2 3">
    <name type="scientific">Thalassotalea fonticola</name>
    <dbReference type="NCBI Taxonomy" id="3065649"/>
    <lineage>
        <taxon>Bacteria</taxon>
        <taxon>Pseudomonadati</taxon>
        <taxon>Pseudomonadota</taxon>
        <taxon>Gammaproteobacteria</taxon>
        <taxon>Alteromonadales</taxon>
        <taxon>Colwelliaceae</taxon>
        <taxon>Thalassotalea</taxon>
    </lineage>
</organism>
<dbReference type="EMBL" id="CP136600">
    <property type="protein sequence ID" value="WOH36859.1"/>
    <property type="molecule type" value="Genomic_DNA"/>
</dbReference>
<evidence type="ECO:0000313" key="2">
    <source>
        <dbReference type="EMBL" id="WOH36859.1"/>
    </source>
</evidence>
<dbReference type="Pfam" id="PF01906">
    <property type="entry name" value="YbjQ_1"/>
    <property type="match status" value="1"/>
</dbReference>